<reference evidence="2 3" key="1">
    <citation type="submission" date="2019-02" db="EMBL/GenBank/DDBJ databases">
        <authorList>
            <person name="Goldberg S.R."/>
            <person name="Haltli B.A."/>
            <person name="Correa H."/>
            <person name="Russell K.G."/>
        </authorList>
    </citation>
    <scope>NUCLEOTIDE SEQUENCE [LARGE SCALE GENOMIC DNA]</scope>
    <source>
        <strain evidence="2 3">JCM 16186</strain>
    </source>
</reference>
<sequence>MFRTEITPQASQEKINISSPILSIGSCFSDCMGQRFTTYKFDSLANPYGTVYNPVSIFKLLEYTLSKSYPEPATYVETHGLHANYDFHSSFSHEEPMEIEKAIQNAIDHAHKHLKKSNWLILTFGTSFIYRRKSNKEIVANCHKIPASRFNKELLTQKQIIEKFEAFHHQLMSVCPDIRIILTVSPVRHIKDTMEQNSVSKSILRITCDTLEREYDNVQYFPSYEIMMDDLRDYRFYKTDMIHPTRDAEEYIWKKFTEAYLDTDTASFVEEWDKILKAIHHHPFNPASEAHQKFLRETIARVRRLEGKIDISQEIALLEQQLTDK</sequence>
<dbReference type="Proteomes" id="UP000798808">
    <property type="component" value="Unassembled WGS sequence"/>
</dbReference>
<accession>A0ABW9RVQ7</accession>
<evidence type="ECO:0000313" key="2">
    <source>
        <dbReference type="EMBL" id="MTI28319.1"/>
    </source>
</evidence>
<keyword evidence="3" id="KW-1185">Reference proteome</keyword>
<dbReference type="SUPFAM" id="SSF52266">
    <property type="entry name" value="SGNH hydrolase"/>
    <property type="match status" value="1"/>
</dbReference>
<protein>
    <submittedName>
        <fullName evidence="2">GSCFA family protein</fullName>
    </submittedName>
</protein>
<name>A0ABW9RVQ7_9BACT</name>
<organism evidence="2 3">
    <name type="scientific">Fulvivirga kasyanovii</name>
    <dbReference type="NCBI Taxonomy" id="396812"/>
    <lineage>
        <taxon>Bacteria</taxon>
        <taxon>Pseudomonadati</taxon>
        <taxon>Bacteroidota</taxon>
        <taxon>Cytophagia</taxon>
        <taxon>Cytophagales</taxon>
        <taxon>Fulvivirgaceae</taxon>
        <taxon>Fulvivirga</taxon>
    </lineage>
</organism>
<comment type="caution">
    <text evidence="2">The sequence shown here is derived from an EMBL/GenBank/DDBJ whole genome shotgun (WGS) entry which is preliminary data.</text>
</comment>
<dbReference type="InterPro" id="IPR036514">
    <property type="entry name" value="SGNH_hydro_sf"/>
</dbReference>
<evidence type="ECO:0000259" key="1">
    <source>
        <dbReference type="Pfam" id="PF08885"/>
    </source>
</evidence>
<dbReference type="PROSITE" id="PS51257">
    <property type="entry name" value="PROKAR_LIPOPROTEIN"/>
    <property type="match status" value="1"/>
</dbReference>
<gene>
    <name evidence="2" type="ORF">E1163_25405</name>
</gene>
<dbReference type="RefSeq" id="WP_155175729.1">
    <property type="nucleotide sequence ID" value="NZ_BAAAFL010000027.1"/>
</dbReference>
<dbReference type="Pfam" id="PF08885">
    <property type="entry name" value="GSCFA"/>
    <property type="match status" value="1"/>
</dbReference>
<dbReference type="InterPro" id="IPR014982">
    <property type="entry name" value="GSCFA"/>
</dbReference>
<dbReference type="EMBL" id="SMLW01000660">
    <property type="protein sequence ID" value="MTI28319.1"/>
    <property type="molecule type" value="Genomic_DNA"/>
</dbReference>
<proteinExistence type="predicted"/>
<feature type="domain" description="GSCFA" evidence="1">
    <location>
        <begin position="21"/>
        <end position="256"/>
    </location>
</feature>
<evidence type="ECO:0000313" key="3">
    <source>
        <dbReference type="Proteomes" id="UP000798808"/>
    </source>
</evidence>
<dbReference type="Gene3D" id="3.40.50.1110">
    <property type="entry name" value="SGNH hydrolase"/>
    <property type="match status" value="1"/>
</dbReference>